<accession>A0ABP8GM30</accession>
<dbReference type="EMBL" id="BAABFT010000007">
    <property type="protein sequence ID" value="GAA4326758.1"/>
    <property type="molecule type" value="Genomic_DNA"/>
</dbReference>
<dbReference type="PROSITE" id="PS51257">
    <property type="entry name" value="PROKAR_LIPOPROTEIN"/>
    <property type="match status" value="1"/>
</dbReference>
<evidence type="ECO:0000259" key="2">
    <source>
        <dbReference type="Pfam" id="PF12708"/>
    </source>
</evidence>
<organism evidence="3 4">
    <name type="scientific">Mucilaginibacter gynuensis</name>
    <dbReference type="NCBI Taxonomy" id="1302236"/>
    <lineage>
        <taxon>Bacteria</taxon>
        <taxon>Pseudomonadati</taxon>
        <taxon>Bacteroidota</taxon>
        <taxon>Sphingobacteriia</taxon>
        <taxon>Sphingobacteriales</taxon>
        <taxon>Sphingobacteriaceae</taxon>
        <taxon>Mucilaginibacter</taxon>
    </lineage>
</organism>
<feature type="domain" description="Periplasmic copper-binding protein NosD beta helix" evidence="1">
    <location>
        <begin position="164"/>
        <end position="299"/>
    </location>
</feature>
<dbReference type="InterPro" id="IPR007742">
    <property type="entry name" value="NosD_dom"/>
</dbReference>
<feature type="domain" description="Rhamnogalacturonase A/B/Epimerase-like pectate lyase" evidence="2">
    <location>
        <begin position="46"/>
        <end position="96"/>
    </location>
</feature>
<dbReference type="Pfam" id="PF05048">
    <property type="entry name" value="NosD"/>
    <property type="match status" value="1"/>
</dbReference>
<comment type="caution">
    <text evidence="3">The sequence shown here is derived from an EMBL/GenBank/DDBJ whole genome shotgun (WGS) entry which is preliminary data.</text>
</comment>
<dbReference type="SUPFAM" id="SSF51126">
    <property type="entry name" value="Pectin lyase-like"/>
    <property type="match status" value="1"/>
</dbReference>
<dbReference type="Proteomes" id="UP001500582">
    <property type="component" value="Unassembled WGS sequence"/>
</dbReference>
<evidence type="ECO:0000313" key="4">
    <source>
        <dbReference type="Proteomes" id="UP001500582"/>
    </source>
</evidence>
<dbReference type="InterPro" id="IPR012334">
    <property type="entry name" value="Pectin_lyas_fold"/>
</dbReference>
<reference evidence="4" key="1">
    <citation type="journal article" date="2019" name="Int. J. Syst. Evol. Microbiol.">
        <title>The Global Catalogue of Microorganisms (GCM) 10K type strain sequencing project: providing services to taxonomists for standard genome sequencing and annotation.</title>
        <authorList>
            <consortium name="The Broad Institute Genomics Platform"/>
            <consortium name="The Broad Institute Genome Sequencing Center for Infectious Disease"/>
            <person name="Wu L."/>
            <person name="Ma J."/>
        </authorList>
    </citation>
    <scope>NUCLEOTIDE SEQUENCE [LARGE SCALE GENOMIC DNA]</scope>
    <source>
        <strain evidence="4">JCM 17705</strain>
    </source>
</reference>
<name>A0ABP8GM30_9SPHI</name>
<sequence>MRRIGRYLLFVALLSSAFSCKKVIQEKIYVTEDNDTSSQKLPEYVITNYGAKGDGKTDCSVIINNLISRLPASGGTIVIPDGDFLLNSSIIVNRNFVTIRGLNAGLRSNVDVPPSGIIPPGGGSKLLLGTASIAVSVPALPDVNGRKNRVSGLIIKNLLISGGTTTKGTGISVVQDNDGVRIEDFIGINLNTGIYLNAADAAIIRYCWISECRNSIEMPNGIQNMISNCQLGAQPGGITVKLTNQENFIFTANHVYPDGDVNLQVNNSRYGNISSNNFQSYYVGVVELNSSSNNLINGNLTWMKLPGSPGRQLRGQDNDYGVFRINGDYNMVSNNTINCDWAASSADAVTVRSESGLNNRFQNIKISDTRSPRVFLVNSDCEIFNCVPAPKVIQGDASTVYIQY</sequence>
<protein>
    <recommendedName>
        <fullName evidence="5">Pectate lyase-like protein</fullName>
    </recommendedName>
</protein>
<gene>
    <name evidence="3" type="ORF">GCM10023149_29770</name>
</gene>
<dbReference type="Gene3D" id="2.160.20.10">
    <property type="entry name" value="Single-stranded right-handed beta-helix, Pectin lyase-like"/>
    <property type="match status" value="1"/>
</dbReference>
<keyword evidence="4" id="KW-1185">Reference proteome</keyword>
<dbReference type="InterPro" id="IPR011050">
    <property type="entry name" value="Pectin_lyase_fold/virulence"/>
</dbReference>
<dbReference type="RefSeq" id="WP_345211907.1">
    <property type="nucleotide sequence ID" value="NZ_BAABFT010000007.1"/>
</dbReference>
<evidence type="ECO:0000259" key="1">
    <source>
        <dbReference type="Pfam" id="PF05048"/>
    </source>
</evidence>
<evidence type="ECO:0008006" key="5">
    <source>
        <dbReference type="Google" id="ProtNLM"/>
    </source>
</evidence>
<dbReference type="InterPro" id="IPR024535">
    <property type="entry name" value="RHGA/B-epi-like_pectate_lyase"/>
</dbReference>
<dbReference type="Pfam" id="PF12708">
    <property type="entry name" value="Pect-lyase_RHGA_epim"/>
    <property type="match status" value="1"/>
</dbReference>
<evidence type="ECO:0000313" key="3">
    <source>
        <dbReference type="EMBL" id="GAA4326758.1"/>
    </source>
</evidence>
<proteinExistence type="predicted"/>